<organism evidence="2 3">
    <name type="scientific">Effrenium voratum</name>
    <dbReference type="NCBI Taxonomy" id="2562239"/>
    <lineage>
        <taxon>Eukaryota</taxon>
        <taxon>Sar</taxon>
        <taxon>Alveolata</taxon>
        <taxon>Dinophyceae</taxon>
        <taxon>Suessiales</taxon>
        <taxon>Symbiodiniaceae</taxon>
        <taxon>Effrenium</taxon>
    </lineage>
</organism>
<feature type="region of interest" description="Disordered" evidence="1">
    <location>
        <begin position="473"/>
        <end position="543"/>
    </location>
</feature>
<dbReference type="PANTHER" id="PTHR23159:SF31">
    <property type="entry name" value="CENTROSOME-ASSOCIATED PROTEIN CEP250 ISOFORM X1"/>
    <property type="match status" value="1"/>
</dbReference>
<feature type="compositionally biased region" description="Low complexity" evidence="1">
    <location>
        <begin position="534"/>
        <end position="543"/>
    </location>
</feature>
<dbReference type="PANTHER" id="PTHR23159">
    <property type="entry name" value="CENTROSOMAL PROTEIN 2"/>
    <property type="match status" value="1"/>
</dbReference>
<evidence type="ECO:0000313" key="2">
    <source>
        <dbReference type="EMBL" id="CAJ1384389.1"/>
    </source>
</evidence>
<reference evidence="2" key="1">
    <citation type="submission" date="2023-08" db="EMBL/GenBank/DDBJ databases">
        <authorList>
            <person name="Chen Y."/>
            <person name="Shah S."/>
            <person name="Dougan E. K."/>
            <person name="Thang M."/>
            <person name="Chan C."/>
        </authorList>
    </citation>
    <scope>NUCLEOTIDE SEQUENCE</scope>
</reference>
<feature type="compositionally biased region" description="Basic and acidic residues" evidence="1">
    <location>
        <begin position="500"/>
        <end position="517"/>
    </location>
</feature>
<dbReference type="AlphaFoldDB" id="A0AA36MXQ3"/>
<proteinExistence type="predicted"/>
<comment type="caution">
    <text evidence="2">The sequence shown here is derived from an EMBL/GenBank/DDBJ whole genome shotgun (WGS) entry which is preliminary data.</text>
</comment>
<dbReference type="EMBL" id="CAUJNA010001112">
    <property type="protein sequence ID" value="CAJ1384389.1"/>
    <property type="molecule type" value="Genomic_DNA"/>
</dbReference>
<name>A0AA36MXQ3_9DINO</name>
<accession>A0AA36MXQ3</accession>
<gene>
    <name evidence="2" type="ORF">EVOR1521_LOCUS11268</name>
</gene>
<sequence>MAVEVGPLSEEALRRSGLRSLFQRLPKAALSFPKRPNGLPLLLKEGFFERLLSGQTSLNSFPASDVSAAQGDLKHLSFEQLLLICQGDPPSLAGPLAAFWASAESLLYERLSARLGKTAEEAQLVPLIYGALQHVSALPPAEHWLLKGALLFLPSCEVKPLEETAAYCHSNLMKASNVAKERKKLHWEVQHCENPKDFKERQADRATGPRRSSAKGYPAPAPKPAAKADSDAPTESEYETDEEEPKPGSRPRVVSAGLAKAAPAPKPEAGVPPALEQLRKELAAAKAQAADADRVLQERDAMKAELASTKATEAAVQEELARLKEELDSAQASQAALRDELASAQGAEAQAAQDRAACEAAQAEVASLKEELASAKDSEAAAQAEVAKLREELESAKAAEAQALQDVEALKEEAAGVQALQEQVASMKAESAALEAAQAETARLGEELVSAKRSEAAAQEELAKIREELVGAKRSEAQAHQELAASEAEKKNAEAAAQEELAKLREELEAQRSEAPARQEAQAPSVTRLATQEAVAAANAAAEEADRLNAALRDSMKDRAEA</sequence>
<dbReference type="Proteomes" id="UP001178507">
    <property type="component" value="Unassembled WGS sequence"/>
</dbReference>
<feature type="compositionally biased region" description="Low complexity" evidence="1">
    <location>
        <begin position="214"/>
        <end position="231"/>
    </location>
</feature>
<feature type="compositionally biased region" description="Low complexity" evidence="1">
    <location>
        <begin position="256"/>
        <end position="275"/>
    </location>
</feature>
<feature type="region of interest" description="Disordered" evidence="1">
    <location>
        <begin position="196"/>
        <end position="275"/>
    </location>
</feature>
<evidence type="ECO:0000256" key="1">
    <source>
        <dbReference type="SAM" id="MobiDB-lite"/>
    </source>
</evidence>
<evidence type="ECO:0000313" key="3">
    <source>
        <dbReference type="Proteomes" id="UP001178507"/>
    </source>
</evidence>
<protein>
    <submittedName>
        <fullName evidence="2">Uncharacterized protein</fullName>
    </submittedName>
</protein>
<feature type="compositionally biased region" description="Acidic residues" evidence="1">
    <location>
        <begin position="232"/>
        <end position="244"/>
    </location>
</feature>
<keyword evidence="3" id="KW-1185">Reference proteome</keyword>